<dbReference type="SMART" id="SM00456">
    <property type="entry name" value="WW"/>
    <property type="match status" value="2"/>
</dbReference>
<feature type="region of interest" description="Disordered" evidence="5">
    <location>
        <begin position="1148"/>
        <end position="1168"/>
    </location>
</feature>
<evidence type="ECO:0000256" key="3">
    <source>
        <dbReference type="ARBA" id="ARBA00022833"/>
    </source>
</evidence>
<keyword evidence="2 4" id="KW-0863">Zinc-finger</keyword>
<dbReference type="GO" id="GO:0008270">
    <property type="term" value="F:zinc ion binding"/>
    <property type="evidence" value="ECO:0007669"/>
    <property type="project" value="UniProtKB-KW"/>
</dbReference>
<organism evidence="8 9">
    <name type="scientific">Phytophthora boehmeriae</name>
    <dbReference type="NCBI Taxonomy" id="109152"/>
    <lineage>
        <taxon>Eukaryota</taxon>
        <taxon>Sar</taxon>
        <taxon>Stramenopiles</taxon>
        <taxon>Oomycota</taxon>
        <taxon>Peronosporomycetes</taxon>
        <taxon>Peronosporales</taxon>
        <taxon>Peronosporaceae</taxon>
        <taxon>Phytophthora</taxon>
    </lineage>
</organism>
<evidence type="ECO:0000259" key="6">
    <source>
        <dbReference type="PROSITE" id="PS50020"/>
    </source>
</evidence>
<accession>A0A8T1W6P7</accession>
<evidence type="ECO:0000259" key="7">
    <source>
        <dbReference type="PROSITE" id="PS50178"/>
    </source>
</evidence>
<dbReference type="PROSITE" id="PS50020">
    <property type="entry name" value="WW_DOMAIN_2"/>
    <property type="match status" value="2"/>
</dbReference>
<evidence type="ECO:0000256" key="1">
    <source>
        <dbReference type="ARBA" id="ARBA00022723"/>
    </source>
</evidence>
<dbReference type="Pfam" id="PF00397">
    <property type="entry name" value="WW"/>
    <property type="match status" value="2"/>
</dbReference>
<feature type="compositionally biased region" description="Low complexity" evidence="5">
    <location>
        <begin position="128"/>
        <end position="138"/>
    </location>
</feature>
<feature type="compositionally biased region" description="Low complexity" evidence="5">
    <location>
        <begin position="2125"/>
        <end position="2134"/>
    </location>
</feature>
<dbReference type="CDD" id="cd00065">
    <property type="entry name" value="FYVE_like_SF"/>
    <property type="match status" value="1"/>
</dbReference>
<dbReference type="PANTHER" id="PTHR23164">
    <property type="entry name" value="EARLY ENDOSOME ANTIGEN 1"/>
    <property type="match status" value="1"/>
</dbReference>
<keyword evidence="1" id="KW-0479">Metal-binding</keyword>
<feature type="region of interest" description="Disordered" evidence="5">
    <location>
        <begin position="2125"/>
        <end position="2144"/>
    </location>
</feature>
<evidence type="ECO:0000313" key="9">
    <source>
        <dbReference type="Proteomes" id="UP000693981"/>
    </source>
</evidence>
<dbReference type="SMART" id="SM00064">
    <property type="entry name" value="FYVE"/>
    <property type="match status" value="1"/>
</dbReference>
<reference evidence="8" key="1">
    <citation type="submission" date="2021-02" db="EMBL/GenBank/DDBJ databases">
        <authorList>
            <person name="Palmer J.M."/>
        </authorList>
    </citation>
    <scope>NUCLEOTIDE SEQUENCE</scope>
    <source>
        <strain evidence="8">SCRP23</strain>
    </source>
</reference>
<evidence type="ECO:0000256" key="5">
    <source>
        <dbReference type="SAM" id="MobiDB-lite"/>
    </source>
</evidence>
<name>A0A8T1W6P7_9STRA</name>
<evidence type="ECO:0000256" key="2">
    <source>
        <dbReference type="ARBA" id="ARBA00022771"/>
    </source>
</evidence>
<feature type="region of interest" description="Disordered" evidence="5">
    <location>
        <begin position="64"/>
        <end position="146"/>
    </location>
</feature>
<dbReference type="CDD" id="cd00201">
    <property type="entry name" value="WW"/>
    <property type="match status" value="2"/>
</dbReference>
<dbReference type="Proteomes" id="UP000693981">
    <property type="component" value="Unassembled WGS sequence"/>
</dbReference>
<feature type="domain" description="WW" evidence="6">
    <location>
        <begin position="1"/>
        <end position="32"/>
    </location>
</feature>
<dbReference type="InterPro" id="IPR005735">
    <property type="entry name" value="Znf_LSD1"/>
</dbReference>
<dbReference type="Pfam" id="PF01363">
    <property type="entry name" value="FYVE"/>
    <property type="match status" value="1"/>
</dbReference>
<evidence type="ECO:0000313" key="8">
    <source>
        <dbReference type="EMBL" id="KAG7388368.1"/>
    </source>
</evidence>
<dbReference type="SMART" id="SM00185">
    <property type="entry name" value="ARM"/>
    <property type="match status" value="5"/>
</dbReference>
<keyword evidence="9" id="KW-1185">Reference proteome</keyword>
<feature type="domain" description="FYVE-type" evidence="7">
    <location>
        <begin position="289"/>
        <end position="351"/>
    </location>
</feature>
<keyword evidence="3" id="KW-0862">Zinc</keyword>
<dbReference type="InterPro" id="IPR000225">
    <property type="entry name" value="Armadillo"/>
</dbReference>
<dbReference type="PROSITE" id="PS01159">
    <property type="entry name" value="WW_DOMAIN_1"/>
    <property type="match status" value="2"/>
</dbReference>
<dbReference type="InterPro" id="IPR001202">
    <property type="entry name" value="WW_dom"/>
</dbReference>
<dbReference type="EMBL" id="JAGDFL010000444">
    <property type="protein sequence ID" value="KAG7388368.1"/>
    <property type="molecule type" value="Genomic_DNA"/>
</dbReference>
<proteinExistence type="predicted"/>
<feature type="compositionally biased region" description="Acidic residues" evidence="5">
    <location>
        <begin position="1151"/>
        <end position="1161"/>
    </location>
</feature>
<gene>
    <name evidence="8" type="ORF">PHYBOEH_007878</name>
</gene>
<feature type="compositionally biased region" description="Polar residues" evidence="5">
    <location>
        <begin position="112"/>
        <end position="127"/>
    </location>
</feature>
<feature type="domain" description="WW" evidence="6">
    <location>
        <begin position="33"/>
        <end position="66"/>
    </location>
</feature>
<evidence type="ECO:0000256" key="4">
    <source>
        <dbReference type="PROSITE-ProRule" id="PRU00091"/>
    </source>
</evidence>
<dbReference type="PANTHER" id="PTHR23164:SF29">
    <property type="entry name" value="E3 UBIQUITIN-PROTEIN LIGASE PIB1"/>
    <property type="match status" value="1"/>
</dbReference>
<sequence length="2222" mass="245082">MSGSWQRVQDAQGRFFYVNHATRETSWHLPTSEPLPPGWEELIDSQGRKYFVDHNTRTTSWMDPRVAAARRRTRGPSVASRAPSVRTVGSDNAAARGRAPTYEDPSPRARAESSQSGSNGFNRMSGKSSAVSATSTASPVLDPDDPHTIRMNTETLMQRYGDDNLADTAVMTNASADLPAHAKDWFGGHSGGTSHRSNAELLDQFAKENDTELEAIHDLPLMELPLADSKGASGVDSGEVADDAMKRTSNDLAQTLGLSKVSGARGSSFNTGDVQMVLRRYFAPVFVRDEDFSACGQCNMRFSTFRRRHHCRLCGSVYCADCTTNKVKLPIEAPTYENKQPVCKRCFRNVEAGDFYSIVGLRHKLDDPTSVVDDKVEQIMQLAITLSAGREESEPNMGLHRVAQLNDVEAAGGVTSFCQLLKTDVEPLQQAALEMLANLIELENSAGNEISAGEAFAQSGACEHLVKVMGNRAMEQQLGRTARPEVERMALRLVYHICQSTACQNALRKAGGGARLLELLSVDSPSSMEIRVEAARCLKLFVQKNAENITELTQSKGIALLCTLLGDFMELRASSHSDSGGIDRPHDESHEVAIEAILSTICECVHFSDNGASQVQRGVQQIPPESIHSLVTVLQKGDRVNRMLASQVLIQVSKEPSLITIMAKEQEFIKEIMWMLDSDEDYTVGSEILCGLCSTMPKQSLKDTIPGEATDDSHEQVLKIIYDLEVFDLVLKKLKACVVGEKQLVGEITFQRNLLGITMSFSAESAAYVDYICSRDCVPTLSAFLLSRKERLIPLCAQTLMNLCEFNPSIFDELYNRNVSEFFHRLLQTPPDENRLSALRYFRALVDNNRPFSVGVLDTLFLMASGRDEVLKAGSLDVLARVSNVKSIESVLEPLEEPPTPEIGEMVKNLQDRVVGVAYFPVLMTIACSPGNNELRSNAIRCLSCAVGGGEEFVTRMLDQEMLRAFWMGLRRWMDVPADDLSAVEMQLNKALLQLLYLVLKIASSRIALMGEDQVTNLVTVVTEFIVSQPSRLVMGIRIIRLLIAHAAWKNSFVALYAVESTSTGLKFLQALMNGIEQSSATAKGDSENTVFDDSVAVLKELIKDPQEVEHDDEQGVAMANDAVVNLIISAGVHISLLELLRDNANAAEVDKEENEEETESEEKKENSHEYVVTRALELLDLLACSRRIRLLILEAGDALNALVSVYESTTRDYAGASPARQLISQDVGRILTHLSSDPLEFRKTLYDHRTVLPHTILGNILSPVEEVAETAEEIVLNLVESDFATCPLWLDLIETVNVRLVFRVVVVAKRPSVQVTAARKLIDIVFSHPEVLDDEEAGLSAEEKSTLVSMLISFFIDFDPRTSVVGVLALTLLLKNGQKLDAEQMEKIAVDGAVSLVYWMQKGTERHQENAVKILYDGVADPAILKKFYEQLQAPSVQRETVFLLELGQQLLDVDLKTNPEGLFKRCELLRGLLEMTDIDALPSDCMEIILEMTAYLLELIEEKDDDEEEKGDEDDNADDHADKKKTGEELALVTIRFLAVLVPWSTFRSTLVNQKAIEKLVSVLNQQKKADQPSPMVIDETRKLLKQLYVDDIPRLVNCNGVGILLETVMTHEGDSCENSTEVRSDRVAEMIETFNAVVACGQAGKAALMETEGFIPTLVSAFQTVCGDFCEDQEALTGKLLEVNADGRHENLELTCGLCLLVFHLARGSKYREQVFLSSSLVQHITAIMAWFPSIFSTTEEPVIPELKAKFCLILASGLPFLEAALVSAEDSSLSHEDEEMYFKRAMSVYTKMLKTFVDGHESSDLFLASCEGLKFFFHSDSAKTVLDNDWQSELKCLLKEQVFRALKASVYSTDCVVALLEIAVCVVPAQAINREDSPEEEEPTRSSWLVAGVLHVLFKSDSFGEELDVSVLFSLLRRFCSSAKIRSSLYEHVEYEKLVEVLVSFAQGVKWRRWRKHALSMLLLLGEDDALEQAKQAGPLLTNRSYRSDDEQVTCATRCFHCRQVVHAPAQANLCVVPCPYCQKAIAVASDNSSAAIDTLPSVVEHNGSTSYTSAVQTTSAADDPHDFVCVNCSNVLELPDGLSPAEIVCPHCLQLAAVKKTSQSVMPAFSGEKKRSSISSVHSVESGASLPKDKDPSMSGIDVRDTKVVSCGHCGKHLIVKNGASAVKCPSCHGVSKLSTTTTQEMMRCKNCNTLLSLPAGARAYKCMKCLQTTRLS</sequence>
<dbReference type="Pfam" id="PF06943">
    <property type="entry name" value="zf-LSD1"/>
    <property type="match status" value="1"/>
</dbReference>
<protein>
    <submittedName>
        <fullName evidence="8">Uncharacterized protein</fullName>
    </submittedName>
</protein>
<feature type="region of interest" description="Disordered" evidence="5">
    <location>
        <begin position="1506"/>
        <end position="1525"/>
    </location>
</feature>
<dbReference type="InterPro" id="IPR017455">
    <property type="entry name" value="Znf_FYVE-rel"/>
</dbReference>
<comment type="caution">
    <text evidence="8">The sequence shown here is derived from an EMBL/GenBank/DDBJ whole genome shotgun (WGS) entry which is preliminary data.</text>
</comment>
<dbReference type="OrthoDB" id="3045089at2759"/>
<dbReference type="InterPro" id="IPR000306">
    <property type="entry name" value="Znf_FYVE"/>
</dbReference>
<feature type="compositionally biased region" description="Acidic residues" evidence="5">
    <location>
        <begin position="1506"/>
        <end position="1519"/>
    </location>
</feature>
<dbReference type="PROSITE" id="PS50178">
    <property type="entry name" value="ZF_FYVE"/>
    <property type="match status" value="1"/>
</dbReference>